<dbReference type="PANTHER" id="PTHR34978">
    <property type="entry name" value="POSSIBLE SENSOR-TRANSDUCER PROTEIN BLAR"/>
    <property type="match status" value="1"/>
</dbReference>
<keyword evidence="1" id="KW-0472">Membrane</keyword>
<organism evidence="3 4">
    <name type="scientific">Streptomyces zinciresistens K42</name>
    <dbReference type="NCBI Taxonomy" id="700597"/>
    <lineage>
        <taxon>Bacteria</taxon>
        <taxon>Bacillati</taxon>
        <taxon>Actinomycetota</taxon>
        <taxon>Actinomycetes</taxon>
        <taxon>Kitasatosporales</taxon>
        <taxon>Streptomycetaceae</taxon>
        <taxon>Streptomyces</taxon>
    </lineage>
</organism>
<dbReference type="InterPro" id="IPR008756">
    <property type="entry name" value="Peptidase_M56"/>
</dbReference>
<dbReference type="OrthoDB" id="3612718at2"/>
<dbReference type="AlphaFoldDB" id="G2G5Y6"/>
<feature type="transmembrane region" description="Helical" evidence="1">
    <location>
        <begin position="12"/>
        <end position="44"/>
    </location>
</feature>
<protein>
    <recommendedName>
        <fullName evidence="2">Peptidase M56 domain-containing protein</fullName>
    </recommendedName>
</protein>
<dbReference type="EMBL" id="AGBF01000007">
    <property type="protein sequence ID" value="EGX61075.1"/>
    <property type="molecule type" value="Genomic_DNA"/>
</dbReference>
<dbReference type="Gene3D" id="3.30.2010.10">
    <property type="entry name" value="Metalloproteases ('zincins'), catalytic domain"/>
    <property type="match status" value="1"/>
</dbReference>
<name>G2G5Y6_9ACTN</name>
<dbReference type="RefSeq" id="WP_007491818.1">
    <property type="nucleotide sequence ID" value="NZ_AGBF01000007.1"/>
</dbReference>
<feature type="transmembrane region" description="Helical" evidence="1">
    <location>
        <begin position="267"/>
        <end position="290"/>
    </location>
</feature>
<evidence type="ECO:0000259" key="2">
    <source>
        <dbReference type="Pfam" id="PF05569"/>
    </source>
</evidence>
<feature type="transmembrane region" description="Helical" evidence="1">
    <location>
        <begin position="56"/>
        <end position="75"/>
    </location>
</feature>
<feature type="domain" description="Peptidase M56" evidence="2">
    <location>
        <begin position="61"/>
        <end position="249"/>
    </location>
</feature>
<dbReference type="PATRIC" id="fig|700597.3.peg.866"/>
<keyword evidence="1" id="KW-1133">Transmembrane helix</keyword>
<dbReference type="CDD" id="cd07326">
    <property type="entry name" value="M56_BlaR1_MecR1_like"/>
    <property type="match status" value="1"/>
</dbReference>
<keyword evidence="4" id="KW-1185">Reference proteome</keyword>
<reference evidence="3 4" key="1">
    <citation type="submission" date="2011-08" db="EMBL/GenBank/DDBJ databases">
        <authorList>
            <person name="Lin Y."/>
            <person name="Hao X."/>
            <person name="Johnstone L."/>
            <person name="Miller S.J."/>
            <person name="Wei G."/>
            <person name="Rensing C."/>
        </authorList>
    </citation>
    <scope>NUCLEOTIDE SEQUENCE [LARGE SCALE GENOMIC DNA]</scope>
    <source>
        <strain evidence="3 4">K42</strain>
    </source>
</reference>
<keyword evidence="1" id="KW-0812">Transmembrane</keyword>
<proteinExistence type="predicted"/>
<comment type="caution">
    <text evidence="3">The sequence shown here is derived from an EMBL/GenBank/DDBJ whole genome shotgun (WGS) entry which is preliminary data.</text>
</comment>
<evidence type="ECO:0000256" key="1">
    <source>
        <dbReference type="SAM" id="Phobius"/>
    </source>
</evidence>
<dbReference type="Pfam" id="PF05569">
    <property type="entry name" value="Peptidase_M56"/>
    <property type="match status" value="1"/>
</dbReference>
<dbReference type="InterPro" id="IPR052173">
    <property type="entry name" value="Beta-lactam_resp_regulator"/>
</dbReference>
<evidence type="ECO:0000313" key="4">
    <source>
        <dbReference type="Proteomes" id="UP000004217"/>
    </source>
</evidence>
<dbReference type="PANTHER" id="PTHR34978:SF3">
    <property type="entry name" value="SLR0241 PROTEIN"/>
    <property type="match status" value="1"/>
</dbReference>
<dbReference type="Proteomes" id="UP000004217">
    <property type="component" value="Unassembled WGS sequence"/>
</dbReference>
<gene>
    <name evidence="3" type="ORF">SZN_04461</name>
</gene>
<accession>G2G5Y6</accession>
<sequence length="300" mass="30732">MTGAAVLDRGNRAFWTLVAVATVIRAAVIYVACCLTMALAWQVAHHGTGVLLSGTAWAGTVLLAVSVVGGVRSAVRLWRGLRAARAVSQEVRARGDSAAAGAREIGDAAARAGLARRTTVVDSRASFAFTYGLLRPRVAVSGGLATAVTGRELNAVLAHEAEHVRGRDPLRTLIADVLAARHFALPVLGHLRAAFAADRELTADRRAVAHCGTPAVAGALLKVSGMPGWAIAVPASAMGTPELLDARIAQLEAGRPPRSAPPTRWRVAASVAGGAVHVWGLAGSAVLVAATPLSCMPGGL</sequence>
<evidence type="ECO:0000313" key="3">
    <source>
        <dbReference type="EMBL" id="EGX61075.1"/>
    </source>
</evidence>